<evidence type="ECO:0000313" key="1">
    <source>
        <dbReference type="EMBL" id="MBX07599.1"/>
    </source>
</evidence>
<accession>A0A2P2KPG0</accession>
<dbReference type="EMBL" id="GGEC01027115">
    <property type="protein sequence ID" value="MBX07599.1"/>
    <property type="molecule type" value="Transcribed_RNA"/>
</dbReference>
<dbReference type="AlphaFoldDB" id="A0A2P2KPG0"/>
<proteinExistence type="predicted"/>
<name>A0A2P2KPG0_RHIMU</name>
<reference evidence="1" key="1">
    <citation type="submission" date="2018-02" db="EMBL/GenBank/DDBJ databases">
        <title>Rhizophora mucronata_Transcriptome.</title>
        <authorList>
            <person name="Meera S.P."/>
            <person name="Sreeshan A."/>
            <person name="Augustine A."/>
        </authorList>
    </citation>
    <scope>NUCLEOTIDE SEQUENCE</scope>
    <source>
        <tissue evidence="1">Leaf</tissue>
    </source>
</reference>
<sequence>MITTNRWFPDVWNPLLWQFQSVSRLNSRRNVKIFQTLHCLYLGLFLDFYVKQHMARHP</sequence>
<protein>
    <submittedName>
        <fullName evidence="1">Uncharacterized protein MANES_14G157300</fullName>
    </submittedName>
</protein>
<organism evidence="1">
    <name type="scientific">Rhizophora mucronata</name>
    <name type="common">Asiatic mangrove</name>
    <dbReference type="NCBI Taxonomy" id="61149"/>
    <lineage>
        <taxon>Eukaryota</taxon>
        <taxon>Viridiplantae</taxon>
        <taxon>Streptophyta</taxon>
        <taxon>Embryophyta</taxon>
        <taxon>Tracheophyta</taxon>
        <taxon>Spermatophyta</taxon>
        <taxon>Magnoliopsida</taxon>
        <taxon>eudicotyledons</taxon>
        <taxon>Gunneridae</taxon>
        <taxon>Pentapetalae</taxon>
        <taxon>rosids</taxon>
        <taxon>fabids</taxon>
        <taxon>Malpighiales</taxon>
        <taxon>Rhizophoraceae</taxon>
        <taxon>Rhizophora</taxon>
    </lineage>
</organism>